<protein>
    <submittedName>
        <fullName evidence="1">Uncharacterized protein</fullName>
    </submittedName>
</protein>
<keyword evidence="2" id="KW-1185">Reference proteome</keyword>
<proteinExistence type="predicted"/>
<gene>
    <name evidence="1" type="ORF">ACFOYY_34060</name>
</gene>
<sequence length="262" mass="28009">MNTTAEHGPQLAERDWSRSAIVRLVQDVTTASPYSGLGPIHRRAGRVMTLQQHGLAGEPIDGTVWSTSGDADLTGFVPDEAVQVLQVLEETSPFLATPAEPVHARLARRWRQASALFAHAIADTASADRVMVHAHRQEVTRDVKNQVTHLRYNARPLGPQDAEVLRLAADILDQVVQPGASGYEWDVDSARTAAADLRTLASDPAQAGSDLTARLRAADAALSIALQVDGAVGVDAPRLTPQETEAAEIRFGARLAAVADVE</sequence>
<evidence type="ECO:0000313" key="2">
    <source>
        <dbReference type="Proteomes" id="UP001595698"/>
    </source>
</evidence>
<evidence type="ECO:0000313" key="1">
    <source>
        <dbReference type="EMBL" id="MFC3985196.1"/>
    </source>
</evidence>
<dbReference type="RefSeq" id="WP_386195240.1">
    <property type="nucleotide sequence ID" value="NZ_JBHSBC010000043.1"/>
</dbReference>
<dbReference type="EMBL" id="JBHSBC010000043">
    <property type="protein sequence ID" value="MFC3985196.1"/>
    <property type="molecule type" value="Genomic_DNA"/>
</dbReference>
<reference evidence="2" key="1">
    <citation type="journal article" date="2019" name="Int. J. Syst. Evol. Microbiol.">
        <title>The Global Catalogue of Microorganisms (GCM) 10K type strain sequencing project: providing services to taxonomists for standard genome sequencing and annotation.</title>
        <authorList>
            <consortium name="The Broad Institute Genomics Platform"/>
            <consortium name="The Broad Institute Genome Sequencing Center for Infectious Disease"/>
            <person name="Wu L."/>
            <person name="Ma J."/>
        </authorList>
    </citation>
    <scope>NUCLEOTIDE SEQUENCE [LARGE SCALE GENOMIC DNA]</scope>
    <source>
        <strain evidence="2">TBRC 7912</strain>
    </source>
</reference>
<name>A0ABV8FBE1_9ACTN</name>
<accession>A0ABV8FBE1</accession>
<dbReference type="Proteomes" id="UP001595698">
    <property type="component" value="Unassembled WGS sequence"/>
</dbReference>
<comment type="caution">
    <text evidence="1">The sequence shown here is derived from an EMBL/GenBank/DDBJ whole genome shotgun (WGS) entry which is preliminary data.</text>
</comment>
<organism evidence="1 2">
    <name type="scientific">Streptosporangium jomthongense</name>
    <dbReference type="NCBI Taxonomy" id="1193683"/>
    <lineage>
        <taxon>Bacteria</taxon>
        <taxon>Bacillati</taxon>
        <taxon>Actinomycetota</taxon>
        <taxon>Actinomycetes</taxon>
        <taxon>Streptosporangiales</taxon>
        <taxon>Streptosporangiaceae</taxon>
        <taxon>Streptosporangium</taxon>
    </lineage>
</organism>